<dbReference type="InterPro" id="IPR004919">
    <property type="entry name" value="GmrSD_N"/>
</dbReference>
<dbReference type="Pfam" id="PF01844">
    <property type="entry name" value="HNH"/>
    <property type="match status" value="1"/>
</dbReference>
<dbReference type="RefSeq" id="WP_138085701.1">
    <property type="nucleotide sequence ID" value="NZ_VAUV01000005.1"/>
</dbReference>
<sequence>MKTLVYLDHLIQRDGLLYERSGNQAGDIGDYRKTLLIRDLENSGQRALLRKPDFQRATYAWSPKDCVDLLEAVLTEQVVPSVILWLDSYGSQYVLDGGHRISVLLAWIKNDWGDGPEVRALGDEHLEEAAKEAADQVRDLLKERRIGTFEEHKQAINVYESMTDSGRDPKVLMADSMLMMANNYRRWQSVEAGFPILWVRGDYQKAEESFLAINKSGQRLSEWETALVENRTGAFARVVMSIAFPNRARHCWPSQDLSSTEKAHLQVTTSKITEIRKRLFEYPYLQPIRDYKQPLLGHPAAQPDSGPTYVAEILTVVEGRRGLPSDTRDLLQRDKSSQGCDVIKNAERLTSETLEGLDNIYGPSPRSLSIMPLVYCYNGEGQCVRALLYGFLHWIISGTETQITNRKFAFTYYRRSFEAVLLTEKRNIVARFSRRIGSGGEVTLQLGRYFNGLLQLLIAHGGECVGTDFSASHAILLESSSLKKQSPSSVNSDAEPVKISQSRFYSGTVKKRLQVETIVKGLSMCEICGGYFYPGSNTQIDHNKRYRDGGQTSVENGRFVHPFCNNNRDRIERLQSGEEKVELPDYGQVRTENSQPQLNFFENLFFDAPAPWMELQESDAPSEVPEE</sequence>
<dbReference type="Pfam" id="PF03235">
    <property type="entry name" value="GmrSD_N"/>
    <property type="match status" value="1"/>
</dbReference>
<evidence type="ECO:0000313" key="3">
    <source>
        <dbReference type="Proteomes" id="UP000306196"/>
    </source>
</evidence>
<protein>
    <submittedName>
        <fullName evidence="2">DUF262 domain-containing protein</fullName>
    </submittedName>
</protein>
<dbReference type="CDD" id="cd00085">
    <property type="entry name" value="HNHc"/>
    <property type="match status" value="1"/>
</dbReference>
<dbReference type="EMBL" id="VAUV01000005">
    <property type="protein sequence ID" value="TLD71488.1"/>
    <property type="molecule type" value="Genomic_DNA"/>
</dbReference>
<dbReference type="GO" id="GO:0008270">
    <property type="term" value="F:zinc ion binding"/>
    <property type="evidence" value="ECO:0007669"/>
    <property type="project" value="InterPro"/>
</dbReference>
<dbReference type="Proteomes" id="UP000306196">
    <property type="component" value="Unassembled WGS sequence"/>
</dbReference>
<dbReference type="InterPro" id="IPR002711">
    <property type="entry name" value="HNH"/>
</dbReference>
<feature type="domain" description="HNH nuclease" evidence="1">
    <location>
        <begin position="510"/>
        <end position="566"/>
    </location>
</feature>
<keyword evidence="3" id="KW-1185">Reference proteome</keyword>
<comment type="caution">
    <text evidence="2">The sequence shown here is derived from an EMBL/GenBank/DDBJ whole genome shotgun (WGS) entry which is preliminary data.</text>
</comment>
<dbReference type="InterPro" id="IPR003615">
    <property type="entry name" value="HNH_nuc"/>
</dbReference>
<dbReference type="AlphaFoldDB" id="A0A5R8KGP9"/>
<dbReference type="OrthoDB" id="9764212at2"/>
<proteinExistence type="predicted"/>
<accession>A0A5R8KGP9</accession>
<evidence type="ECO:0000313" key="2">
    <source>
        <dbReference type="EMBL" id="TLD71488.1"/>
    </source>
</evidence>
<evidence type="ECO:0000259" key="1">
    <source>
        <dbReference type="SMART" id="SM00507"/>
    </source>
</evidence>
<name>A0A5R8KGP9_9BACT</name>
<reference evidence="2 3" key="1">
    <citation type="submission" date="2019-05" db="EMBL/GenBank/DDBJ databases">
        <title>Verrucobacter flavum gen. nov., sp. nov. a new member of the family Verrucomicrobiaceae.</title>
        <authorList>
            <person name="Szuroczki S."/>
            <person name="Abbaszade G."/>
            <person name="Szabo A."/>
            <person name="Felfoldi T."/>
            <person name="Schumann P."/>
            <person name="Boka K."/>
            <person name="Keki Z."/>
            <person name="Toumi M."/>
            <person name="Toth E."/>
        </authorList>
    </citation>
    <scope>NUCLEOTIDE SEQUENCE [LARGE SCALE GENOMIC DNA]</scope>
    <source>
        <strain evidence="2 3">MG-N-17</strain>
    </source>
</reference>
<dbReference type="GO" id="GO:0003676">
    <property type="term" value="F:nucleic acid binding"/>
    <property type="evidence" value="ECO:0007669"/>
    <property type="project" value="InterPro"/>
</dbReference>
<organism evidence="2 3">
    <name type="scientific">Phragmitibacter flavus</name>
    <dbReference type="NCBI Taxonomy" id="2576071"/>
    <lineage>
        <taxon>Bacteria</taxon>
        <taxon>Pseudomonadati</taxon>
        <taxon>Verrucomicrobiota</taxon>
        <taxon>Verrucomicrobiia</taxon>
        <taxon>Verrucomicrobiales</taxon>
        <taxon>Verrucomicrobiaceae</taxon>
        <taxon>Phragmitibacter</taxon>
    </lineage>
</organism>
<dbReference type="SMART" id="SM00507">
    <property type="entry name" value="HNHc"/>
    <property type="match status" value="1"/>
</dbReference>
<dbReference type="Gene3D" id="1.10.30.50">
    <property type="match status" value="1"/>
</dbReference>
<dbReference type="GO" id="GO:0004519">
    <property type="term" value="F:endonuclease activity"/>
    <property type="evidence" value="ECO:0007669"/>
    <property type="project" value="InterPro"/>
</dbReference>
<gene>
    <name evidence="2" type="ORF">FEM03_08160</name>
</gene>